<gene>
    <name evidence="1" type="ORF">C8F04DRAFT_968826</name>
</gene>
<dbReference type="AlphaFoldDB" id="A0AAD6WRM6"/>
<organism evidence="1 2">
    <name type="scientific">Mycena alexandri</name>
    <dbReference type="NCBI Taxonomy" id="1745969"/>
    <lineage>
        <taxon>Eukaryota</taxon>
        <taxon>Fungi</taxon>
        <taxon>Dikarya</taxon>
        <taxon>Basidiomycota</taxon>
        <taxon>Agaricomycotina</taxon>
        <taxon>Agaricomycetes</taxon>
        <taxon>Agaricomycetidae</taxon>
        <taxon>Agaricales</taxon>
        <taxon>Marasmiineae</taxon>
        <taxon>Mycenaceae</taxon>
        <taxon>Mycena</taxon>
    </lineage>
</organism>
<protein>
    <submittedName>
        <fullName evidence="1">Uncharacterized protein</fullName>
    </submittedName>
</protein>
<sequence length="105" mass="11928">MFPIFESIPALCFIAVDSDRLLFDRHIVFDCGGNPEALLLRGIIYGGGAHFVCRFIAKDGRMWYHDGIGTGRHCIDEGMLNDVKHHRLLMHTRGKQAVLLIYTQK</sequence>
<keyword evidence="2" id="KW-1185">Reference proteome</keyword>
<reference evidence="1" key="1">
    <citation type="submission" date="2023-03" db="EMBL/GenBank/DDBJ databases">
        <title>Massive genome expansion in bonnet fungi (Mycena s.s.) driven by repeated elements and novel gene families across ecological guilds.</title>
        <authorList>
            <consortium name="Lawrence Berkeley National Laboratory"/>
            <person name="Harder C.B."/>
            <person name="Miyauchi S."/>
            <person name="Viragh M."/>
            <person name="Kuo A."/>
            <person name="Thoen E."/>
            <person name="Andreopoulos B."/>
            <person name="Lu D."/>
            <person name="Skrede I."/>
            <person name="Drula E."/>
            <person name="Henrissat B."/>
            <person name="Morin E."/>
            <person name="Kohler A."/>
            <person name="Barry K."/>
            <person name="LaButti K."/>
            <person name="Morin E."/>
            <person name="Salamov A."/>
            <person name="Lipzen A."/>
            <person name="Mereny Z."/>
            <person name="Hegedus B."/>
            <person name="Baldrian P."/>
            <person name="Stursova M."/>
            <person name="Weitz H."/>
            <person name="Taylor A."/>
            <person name="Grigoriev I.V."/>
            <person name="Nagy L.G."/>
            <person name="Martin F."/>
            <person name="Kauserud H."/>
        </authorList>
    </citation>
    <scope>NUCLEOTIDE SEQUENCE</scope>
    <source>
        <strain evidence="1">CBHHK200</strain>
    </source>
</reference>
<proteinExistence type="predicted"/>
<dbReference type="Proteomes" id="UP001218188">
    <property type="component" value="Unassembled WGS sequence"/>
</dbReference>
<name>A0AAD6WRM6_9AGAR</name>
<evidence type="ECO:0000313" key="1">
    <source>
        <dbReference type="EMBL" id="KAJ7024533.1"/>
    </source>
</evidence>
<comment type="caution">
    <text evidence="1">The sequence shown here is derived from an EMBL/GenBank/DDBJ whole genome shotgun (WGS) entry which is preliminary data.</text>
</comment>
<dbReference type="EMBL" id="JARJCM010000168">
    <property type="protein sequence ID" value="KAJ7024533.1"/>
    <property type="molecule type" value="Genomic_DNA"/>
</dbReference>
<evidence type="ECO:0000313" key="2">
    <source>
        <dbReference type="Proteomes" id="UP001218188"/>
    </source>
</evidence>
<accession>A0AAD6WRM6</accession>